<evidence type="ECO:0000256" key="1">
    <source>
        <dbReference type="ARBA" id="ARBA00004442"/>
    </source>
</evidence>
<evidence type="ECO:0000259" key="12">
    <source>
        <dbReference type="Pfam" id="PF03958"/>
    </source>
</evidence>
<feature type="compositionally biased region" description="Acidic residues" evidence="10">
    <location>
        <begin position="671"/>
        <end position="685"/>
    </location>
</feature>
<feature type="domain" description="Type II/III secretion system secretin-like" evidence="11">
    <location>
        <begin position="442"/>
        <end position="607"/>
    </location>
</feature>
<dbReference type="GO" id="GO:0015627">
    <property type="term" value="C:type II protein secretion system complex"/>
    <property type="evidence" value="ECO:0007669"/>
    <property type="project" value="InterPro"/>
</dbReference>
<evidence type="ECO:0000256" key="9">
    <source>
        <dbReference type="ARBA" id="ARBA00023237"/>
    </source>
</evidence>
<dbReference type="InterPro" id="IPR004846">
    <property type="entry name" value="T2SS/T3SS_dom"/>
</dbReference>
<keyword evidence="9" id="KW-0998">Cell outer membrane</keyword>
<dbReference type="InterPro" id="IPR013356">
    <property type="entry name" value="T2SS_GspD"/>
</dbReference>
<sequence>MDTVQLSMQHLKSKISVLLLSTFLSLCISMQALAADEITLNLKDADIRALISTVSKFTGKNFIIDPRVKAKVTVISATTLTAEAVYEVFLSVLQVHGYAAVATGSVIKIVPEVNAKQGPLPLSGNNDSFADDALVTKIIRLEYVPASQLVPILRPLVPQQGHLAAYNPTNTLIITDHAGNIKRLMKIISGVDRPDSNELEIIPLKHASASELVRILNSLNAGGGAKDLSKKIKLAADDRTNSILITGDRASRLKIRATISFLDTPLEEGSGNTHVIYLKYAKAENLVKILTGLKDQNKKAGGAKAKTPAAKITTGSVISQNAIIQADEETNALIMTADPNTIKNLKAVIRQLDIRRAQVLIEAIIAEITTDSNKDVGVGLAVDGIQNSNGALPAGVSNFAGVGALLAGIATGTPPTNVPPGLSFGVGGESGSGVRYGALLRALQTDTNTNILSTPNVVTLDNEEAELIVGQNVPFVTGSFTGGGNNNPNNPFQTIQRQDVGLLLKVTPQINEGDTVKLVLEQEISSVIPGTEGAGISTRKRSIKTSVLVDDGGILILGGLIAEEVSDSESKVPLLGDIPLIGFLFRTQSTTKTKANLMVFLRPTILRDSKDAAFVTNEKYTYLRGIESGAYNEEDGSFGLLDDAAPRLPPMEELDRSRHTTEKTQVKLEPDEMDAWDDEDDDEFF</sequence>
<dbReference type="InterPro" id="IPR001775">
    <property type="entry name" value="GspD/PilQ"/>
</dbReference>
<evidence type="ECO:0000256" key="7">
    <source>
        <dbReference type="ARBA" id="ARBA00022927"/>
    </source>
</evidence>
<dbReference type="EMBL" id="UOFD01000064">
    <property type="protein sequence ID" value="VAW53687.1"/>
    <property type="molecule type" value="Genomic_DNA"/>
</dbReference>
<evidence type="ECO:0000256" key="8">
    <source>
        <dbReference type="ARBA" id="ARBA00023136"/>
    </source>
</evidence>
<keyword evidence="5" id="KW-0812">Transmembrane</keyword>
<dbReference type="PRINTS" id="PR00811">
    <property type="entry name" value="BCTERIALGSPD"/>
</dbReference>
<evidence type="ECO:0000256" key="2">
    <source>
        <dbReference type="ARBA" id="ARBA00006980"/>
    </source>
</evidence>
<organism evidence="14">
    <name type="scientific">hydrothermal vent metagenome</name>
    <dbReference type="NCBI Taxonomy" id="652676"/>
    <lineage>
        <taxon>unclassified sequences</taxon>
        <taxon>metagenomes</taxon>
        <taxon>ecological metagenomes</taxon>
    </lineage>
</organism>
<dbReference type="PANTHER" id="PTHR30332:SF24">
    <property type="entry name" value="SECRETIN GSPD-RELATED"/>
    <property type="match status" value="1"/>
</dbReference>
<evidence type="ECO:0000259" key="11">
    <source>
        <dbReference type="Pfam" id="PF00263"/>
    </source>
</evidence>
<evidence type="ECO:0000256" key="4">
    <source>
        <dbReference type="ARBA" id="ARBA00022452"/>
    </source>
</evidence>
<feature type="region of interest" description="Disordered" evidence="10">
    <location>
        <begin position="641"/>
        <end position="685"/>
    </location>
</feature>
<evidence type="ECO:0000313" key="14">
    <source>
        <dbReference type="EMBL" id="VAW53687.1"/>
    </source>
</evidence>
<feature type="domain" description="GspD-like N0" evidence="13">
    <location>
        <begin position="40"/>
        <end position="109"/>
    </location>
</feature>
<dbReference type="GO" id="GO:0009279">
    <property type="term" value="C:cell outer membrane"/>
    <property type="evidence" value="ECO:0007669"/>
    <property type="project" value="UniProtKB-SubCell"/>
</dbReference>
<keyword evidence="3" id="KW-0813">Transport</keyword>
<proteinExistence type="inferred from homology"/>
<dbReference type="Pfam" id="PF00263">
    <property type="entry name" value="Secretin"/>
    <property type="match status" value="1"/>
</dbReference>
<dbReference type="NCBIfam" id="TIGR02517">
    <property type="entry name" value="type_II_gspD"/>
    <property type="match status" value="1"/>
</dbReference>
<dbReference type="Pfam" id="PF03958">
    <property type="entry name" value="Secretin_N"/>
    <property type="match status" value="3"/>
</dbReference>
<evidence type="ECO:0000256" key="3">
    <source>
        <dbReference type="ARBA" id="ARBA00022448"/>
    </source>
</evidence>
<comment type="similarity">
    <text evidence="2">Belongs to the bacterial secretin family. GSP D subfamily.</text>
</comment>
<feature type="domain" description="NolW-like" evidence="12">
    <location>
        <begin position="273"/>
        <end position="358"/>
    </location>
</feature>
<keyword evidence="4" id="KW-1134">Transmembrane beta strand</keyword>
<protein>
    <submittedName>
        <fullName evidence="14">General secretion pathway protein D</fullName>
    </submittedName>
</protein>
<dbReference type="AlphaFoldDB" id="A0A3B0WSQ9"/>
<gene>
    <name evidence="14" type="ORF">MNBD_GAMMA06-288</name>
</gene>
<evidence type="ECO:0000256" key="6">
    <source>
        <dbReference type="ARBA" id="ARBA00022729"/>
    </source>
</evidence>
<dbReference type="InterPro" id="IPR049371">
    <property type="entry name" value="GspD-like_N0"/>
</dbReference>
<dbReference type="GO" id="GO:0015628">
    <property type="term" value="P:protein secretion by the type II secretion system"/>
    <property type="evidence" value="ECO:0007669"/>
    <property type="project" value="InterPro"/>
</dbReference>
<evidence type="ECO:0000256" key="5">
    <source>
        <dbReference type="ARBA" id="ARBA00022692"/>
    </source>
</evidence>
<dbReference type="InterPro" id="IPR038591">
    <property type="entry name" value="NolW-like_sf"/>
</dbReference>
<dbReference type="Pfam" id="PF21305">
    <property type="entry name" value="type_II_gspD_N0"/>
    <property type="match status" value="1"/>
</dbReference>
<comment type="subcellular location">
    <subcellularLocation>
        <location evidence="1">Cell outer membrane</location>
    </subcellularLocation>
</comment>
<keyword evidence="6" id="KW-0732">Signal</keyword>
<dbReference type="InterPro" id="IPR050810">
    <property type="entry name" value="Bact_Secretion_Sys_Channel"/>
</dbReference>
<reference evidence="14" key="1">
    <citation type="submission" date="2018-06" db="EMBL/GenBank/DDBJ databases">
        <authorList>
            <person name="Zhirakovskaya E."/>
        </authorList>
    </citation>
    <scope>NUCLEOTIDE SEQUENCE</scope>
</reference>
<evidence type="ECO:0000256" key="10">
    <source>
        <dbReference type="SAM" id="MobiDB-lite"/>
    </source>
</evidence>
<keyword evidence="7" id="KW-0653">Protein transport</keyword>
<feature type="compositionally biased region" description="Basic and acidic residues" evidence="10">
    <location>
        <begin position="653"/>
        <end position="670"/>
    </location>
</feature>
<dbReference type="InterPro" id="IPR005644">
    <property type="entry name" value="NolW-like"/>
</dbReference>
<name>A0A3B0WSQ9_9ZZZZ</name>
<feature type="domain" description="NolW-like" evidence="12">
    <location>
        <begin position="200"/>
        <end position="265"/>
    </location>
</feature>
<evidence type="ECO:0000259" key="13">
    <source>
        <dbReference type="Pfam" id="PF21305"/>
    </source>
</evidence>
<dbReference type="PANTHER" id="PTHR30332">
    <property type="entry name" value="PROBABLE GENERAL SECRETION PATHWAY PROTEIN D"/>
    <property type="match status" value="1"/>
</dbReference>
<keyword evidence="8" id="KW-0472">Membrane</keyword>
<dbReference type="Gene3D" id="3.30.1370.120">
    <property type="match status" value="3"/>
</dbReference>
<accession>A0A3B0WSQ9</accession>
<feature type="domain" description="NolW-like" evidence="12">
    <location>
        <begin position="136"/>
        <end position="196"/>
    </location>
</feature>